<protein>
    <submittedName>
        <fullName evidence="7">Precorrin-6Y C5,15-methyltransferase</fullName>
    </submittedName>
</protein>
<organism evidence="7 8">
    <name type="scientific">Acetobacterium bakii</name>
    <dbReference type="NCBI Taxonomy" id="52689"/>
    <lineage>
        <taxon>Bacteria</taxon>
        <taxon>Bacillati</taxon>
        <taxon>Bacillota</taxon>
        <taxon>Clostridia</taxon>
        <taxon>Eubacteriales</taxon>
        <taxon>Eubacteriaceae</taxon>
        <taxon>Acetobacterium</taxon>
    </lineage>
</organism>
<evidence type="ECO:0000256" key="5">
    <source>
        <dbReference type="ARBA" id="ARBA00022691"/>
    </source>
</evidence>
<comment type="pathway">
    <text evidence="1">Cofactor biosynthesis; adenosylcobalamin biosynthesis.</text>
</comment>
<dbReference type="GO" id="GO:0032259">
    <property type="term" value="P:methylation"/>
    <property type="evidence" value="ECO:0007669"/>
    <property type="project" value="UniProtKB-KW"/>
</dbReference>
<dbReference type="Proteomes" id="UP000036873">
    <property type="component" value="Unassembled WGS sequence"/>
</dbReference>
<evidence type="ECO:0000259" key="6">
    <source>
        <dbReference type="Pfam" id="PF00590"/>
    </source>
</evidence>
<dbReference type="PATRIC" id="fig|52689.4.peg.2145"/>
<evidence type="ECO:0000256" key="2">
    <source>
        <dbReference type="ARBA" id="ARBA00022573"/>
    </source>
</evidence>
<dbReference type="InterPro" id="IPR035996">
    <property type="entry name" value="4pyrrol_Methylase_sf"/>
</dbReference>
<dbReference type="PANTHER" id="PTHR43182:SF1">
    <property type="entry name" value="COBALT-PRECORRIN-7 C(5)-METHYLTRANSFERASE"/>
    <property type="match status" value="1"/>
</dbReference>
<dbReference type="GO" id="GO:0008276">
    <property type="term" value="F:protein methyltransferase activity"/>
    <property type="evidence" value="ECO:0007669"/>
    <property type="project" value="InterPro"/>
</dbReference>
<dbReference type="OrthoDB" id="9780707at2"/>
<dbReference type="PANTHER" id="PTHR43182">
    <property type="entry name" value="COBALT-PRECORRIN-6B C(15)-METHYLTRANSFERASE (DECARBOXYLATING)"/>
    <property type="match status" value="1"/>
</dbReference>
<dbReference type="EMBL" id="LGYO01000034">
    <property type="protein sequence ID" value="KNZ41150.1"/>
    <property type="molecule type" value="Genomic_DNA"/>
</dbReference>
<dbReference type="InterPro" id="IPR012818">
    <property type="entry name" value="CbiE"/>
</dbReference>
<proteinExistence type="predicted"/>
<dbReference type="CDD" id="cd11644">
    <property type="entry name" value="Precorrin-6Y-MT"/>
    <property type="match status" value="1"/>
</dbReference>
<keyword evidence="2" id="KW-0169">Cobalamin biosynthesis</keyword>
<keyword evidence="8" id="KW-1185">Reference proteome</keyword>
<evidence type="ECO:0000313" key="7">
    <source>
        <dbReference type="EMBL" id="KNZ41150.1"/>
    </source>
</evidence>
<keyword evidence="3 7" id="KW-0489">Methyltransferase</keyword>
<dbReference type="STRING" id="52689.AKG39_13855"/>
<dbReference type="InterPro" id="IPR000878">
    <property type="entry name" value="4pyrrol_Mease"/>
</dbReference>
<dbReference type="RefSeq" id="WP_050740993.1">
    <property type="nucleotide sequence ID" value="NZ_LGYO01000034.1"/>
</dbReference>
<dbReference type="InterPro" id="IPR014777">
    <property type="entry name" value="4pyrrole_Mease_sub1"/>
</dbReference>
<keyword evidence="5" id="KW-0949">S-adenosyl-L-methionine</keyword>
<dbReference type="GO" id="GO:0009236">
    <property type="term" value="P:cobalamin biosynthetic process"/>
    <property type="evidence" value="ECO:0007669"/>
    <property type="project" value="UniProtKB-UniPathway"/>
</dbReference>
<comment type="caution">
    <text evidence="7">The sequence shown here is derived from an EMBL/GenBank/DDBJ whole genome shotgun (WGS) entry which is preliminary data.</text>
</comment>
<dbReference type="UniPathway" id="UPA00148"/>
<feature type="domain" description="Tetrapyrrole methylase" evidence="6">
    <location>
        <begin position="6"/>
        <end position="192"/>
    </location>
</feature>
<dbReference type="NCBIfam" id="TIGR02467">
    <property type="entry name" value="CbiE"/>
    <property type="match status" value="1"/>
</dbReference>
<dbReference type="SUPFAM" id="SSF53790">
    <property type="entry name" value="Tetrapyrrole methylase"/>
    <property type="match status" value="1"/>
</dbReference>
<evidence type="ECO:0000256" key="4">
    <source>
        <dbReference type="ARBA" id="ARBA00022679"/>
    </source>
</evidence>
<evidence type="ECO:0000313" key="8">
    <source>
        <dbReference type="Proteomes" id="UP000036873"/>
    </source>
</evidence>
<evidence type="ECO:0000256" key="1">
    <source>
        <dbReference type="ARBA" id="ARBA00004953"/>
    </source>
</evidence>
<gene>
    <name evidence="7" type="ORF">AKG39_13855</name>
</gene>
<accession>A0A0L6TZZ8</accession>
<name>A0A0L6TZZ8_9FIRM</name>
<dbReference type="Gene3D" id="3.40.1010.10">
    <property type="entry name" value="Cobalt-precorrin-4 Transmethylase, Domain 1"/>
    <property type="match status" value="1"/>
</dbReference>
<dbReference type="InterPro" id="IPR050714">
    <property type="entry name" value="Cobalamin_biosynth_MTase"/>
</dbReference>
<evidence type="ECO:0000256" key="3">
    <source>
        <dbReference type="ARBA" id="ARBA00022603"/>
    </source>
</evidence>
<dbReference type="AlphaFoldDB" id="A0A0L6TZZ8"/>
<sequence>MYPLKIIGLGPGHPDFILPIAKKEIQDAEVILCGVRHAESFDTTGKEMLYIGKGTSLSELMEEIALIYPKKKTALVVSGDCGFHSLLSYAKKVIPIKHIVCIPGISSLQYFFAKLNLTWEDAKLMSLHGRDPDFITEVEENEKLGLLTDKTNNTAFIAQTLLSAGLENRIIYVGEELSYSNEKITRLTLTEALDYQEEGLAVVVIVNE</sequence>
<dbReference type="Gene3D" id="3.30.950.10">
    <property type="entry name" value="Methyltransferase, Cobalt-precorrin-4 Transmethylase, Domain 2"/>
    <property type="match status" value="1"/>
</dbReference>
<reference evidence="8" key="1">
    <citation type="submission" date="2015-07" db="EMBL/GenBank/DDBJ databases">
        <title>Draft genome sequence of Acetobacterium bakii DSM 8293, a potential psychrophilic chemical producer through syngas fermentation.</title>
        <authorList>
            <person name="Song Y."/>
            <person name="Hwang S."/>
            <person name="Cho B.-K."/>
        </authorList>
    </citation>
    <scope>NUCLEOTIDE SEQUENCE [LARGE SCALE GENOMIC DNA]</scope>
    <source>
        <strain evidence="8">DSM 8239</strain>
    </source>
</reference>
<dbReference type="Pfam" id="PF00590">
    <property type="entry name" value="TP_methylase"/>
    <property type="match status" value="1"/>
</dbReference>
<keyword evidence="4 7" id="KW-0808">Transferase</keyword>
<dbReference type="InterPro" id="IPR014776">
    <property type="entry name" value="4pyrrole_Mease_sub2"/>
</dbReference>